<dbReference type="InterPro" id="IPR001845">
    <property type="entry name" value="HTH_ArsR_DNA-bd_dom"/>
</dbReference>
<dbReference type="EMBL" id="BMES01000001">
    <property type="protein sequence ID" value="GGH10824.1"/>
    <property type="molecule type" value="Genomic_DNA"/>
</dbReference>
<feature type="domain" description="HTH arsR-type" evidence="1">
    <location>
        <begin position="5"/>
        <end position="101"/>
    </location>
</feature>
<dbReference type="InterPro" id="IPR036388">
    <property type="entry name" value="WH-like_DNA-bd_sf"/>
</dbReference>
<reference evidence="2" key="2">
    <citation type="submission" date="2020-09" db="EMBL/GenBank/DDBJ databases">
        <authorList>
            <person name="Sun Q."/>
            <person name="Zhou Y."/>
        </authorList>
    </citation>
    <scope>NUCLEOTIDE SEQUENCE</scope>
    <source>
        <strain evidence="2">CGMCC 1.12214</strain>
    </source>
</reference>
<dbReference type="RefSeq" id="WP_244643535.1">
    <property type="nucleotide sequence ID" value="NZ_BMES01000001.1"/>
</dbReference>
<evidence type="ECO:0000313" key="3">
    <source>
        <dbReference type="Proteomes" id="UP000603912"/>
    </source>
</evidence>
<dbReference type="GO" id="GO:0003700">
    <property type="term" value="F:DNA-binding transcription factor activity"/>
    <property type="evidence" value="ECO:0007669"/>
    <property type="project" value="InterPro"/>
</dbReference>
<dbReference type="InterPro" id="IPR011991">
    <property type="entry name" value="ArsR-like_HTH"/>
</dbReference>
<dbReference type="NCBIfam" id="NF033788">
    <property type="entry name" value="HTH_metalloreg"/>
    <property type="match status" value="1"/>
</dbReference>
<proteinExistence type="predicted"/>
<dbReference type="SMART" id="SM00418">
    <property type="entry name" value="HTH_ARSR"/>
    <property type="match status" value="1"/>
</dbReference>
<dbReference type="PANTHER" id="PTHR38600:SF2">
    <property type="entry name" value="SLL0088 PROTEIN"/>
    <property type="match status" value="1"/>
</dbReference>
<keyword evidence="3" id="KW-1185">Reference proteome</keyword>
<evidence type="ECO:0000313" key="2">
    <source>
        <dbReference type="EMBL" id="GGH10824.1"/>
    </source>
</evidence>
<gene>
    <name evidence="2" type="ORF">GCM10007036_07570</name>
</gene>
<evidence type="ECO:0000259" key="1">
    <source>
        <dbReference type="PROSITE" id="PS50987"/>
    </source>
</evidence>
<dbReference type="PROSITE" id="PS50987">
    <property type="entry name" value="HTH_ARSR_2"/>
    <property type="match status" value="1"/>
</dbReference>
<dbReference type="Pfam" id="PF12840">
    <property type="entry name" value="HTH_20"/>
    <property type="match status" value="1"/>
</dbReference>
<dbReference type="SUPFAM" id="SSF46785">
    <property type="entry name" value="Winged helix' DNA-binding domain"/>
    <property type="match status" value="1"/>
</dbReference>
<dbReference type="PRINTS" id="PR00778">
    <property type="entry name" value="HTHARSR"/>
</dbReference>
<sequence length="123" mass="13779">MFNHMVERNAPALDAVFHALSDTTRRAMLRRLTAGEATVGDLAEPFPMSLAAASKHIRVLEDAGLIRRTVQGRSHICRLEAAPMHAGQEWISHFQRFWTERLDALEAILNAEDQHKGDHDGKA</sequence>
<reference evidence="2" key="1">
    <citation type="journal article" date="2014" name="Int. J. Syst. Evol. Microbiol.">
        <title>Complete genome sequence of Corynebacterium casei LMG S-19264T (=DSM 44701T), isolated from a smear-ripened cheese.</title>
        <authorList>
            <consortium name="US DOE Joint Genome Institute (JGI-PGF)"/>
            <person name="Walter F."/>
            <person name="Albersmeier A."/>
            <person name="Kalinowski J."/>
            <person name="Ruckert C."/>
        </authorList>
    </citation>
    <scope>NUCLEOTIDE SEQUENCE</scope>
    <source>
        <strain evidence="2">CGMCC 1.12214</strain>
    </source>
</reference>
<accession>A0A917MIE3</accession>
<dbReference type="Proteomes" id="UP000603912">
    <property type="component" value="Unassembled WGS sequence"/>
</dbReference>
<organism evidence="2 3">
    <name type="scientific">Alsobacter metallidurans</name>
    <dbReference type="NCBI Taxonomy" id="340221"/>
    <lineage>
        <taxon>Bacteria</taxon>
        <taxon>Pseudomonadati</taxon>
        <taxon>Pseudomonadota</taxon>
        <taxon>Alphaproteobacteria</taxon>
        <taxon>Hyphomicrobiales</taxon>
        <taxon>Alsobacteraceae</taxon>
        <taxon>Alsobacter</taxon>
    </lineage>
</organism>
<dbReference type="PANTHER" id="PTHR38600">
    <property type="entry name" value="TRANSCRIPTIONAL REGULATORY PROTEIN"/>
    <property type="match status" value="1"/>
</dbReference>
<comment type="caution">
    <text evidence="2">The sequence shown here is derived from an EMBL/GenBank/DDBJ whole genome shotgun (WGS) entry which is preliminary data.</text>
</comment>
<protein>
    <submittedName>
        <fullName evidence="2">Transcriptional regulator</fullName>
    </submittedName>
</protein>
<dbReference type="Gene3D" id="1.10.10.10">
    <property type="entry name" value="Winged helix-like DNA-binding domain superfamily/Winged helix DNA-binding domain"/>
    <property type="match status" value="1"/>
</dbReference>
<name>A0A917MIE3_9HYPH</name>
<dbReference type="InterPro" id="IPR036390">
    <property type="entry name" value="WH_DNA-bd_sf"/>
</dbReference>
<dbReference type="AlphaFoldDB" id="A0A917MIE3"/>
<dbReference type="CDD" id="cd00090">
    <property type="entry name" value="HTH_ARSR"/>
    <property type="match status" value="1"/>
</dbReference>